<dbReference type="EMBL" id="CP137640">
    <property type="protein sequence ID" value="WVX83362.1"/>
    <property type="molecule type" value="Genomic_DNA"/>
</dbReference>
<dbReference type="RefSeq" id="WP_338452246.1">
    <property type="nucleotide sequence ID" value="NZ_CP137640.1"/>
</dbReference>
<proteinExistence type="predicted"/>
<reference evidence="1 2" key="1">
    <citation type="submission" date="2023-10" db="EMBL/GenBank/DDBJ databases">
        <title>Niallia locisalis sp.nov. isolated from a salt pond sample.</title>
        <authorList>
            <person name="Li X.-J."/>
            <person name="Dong L."/>
        </authorList>
    </citation>
    <scope>NUCLEOTIDE SEQUENCE [LARGE SCALE GENOMIC DNA]</scope>
    <source>
        <strain evidence="1 2">DSM 29761</strain>
    </source>
</reference>
<protein>
    <recommendedName>
        <fullName evidence="3">Group-specific protein</fullName>
    </recommendedName>
</protein>
<dbReference type="Proteomes" id="UP001357223">
    <property type="component" value="Chromosome"/>
</dbReference>
<evidence type="ECO:0000313" key="1">
    <source>
        <dbReference type="EMBL" id="WVX83362.1"/>
    </source>
</evidence>
<sequence length="77" mass="9138">MSNCKLDHSHEDVLKKYESQSSFLPDELNGKFESYFSKEHTQAELNEMFHLLKKYDLSSVEEKEARNKQMLLLLNKD</sequence>
<evidence type="ECO:0000313" key="2">
    <source>
        <dbReference type="Proteomes" id="UP001357223"/>
    </source>
</evidence>
<evidence type="ECO:0008006" key="3">
    <source>
        <dbReference type="Google" id="ProtNLM"/>
    </source>
</evidence>
<name>A0ABZ2CMZ9_9BACI</name>
<accession>A0ABZ2CMZ9</accession>
<keyword evidence="2" id="KW-1185">Reference proteome</keyword>
<organism evidence="1 2">
    <name type="scientific">Niallia oryzisoli</name>
    <dbReference type="NCBI Taxonomy" id="1737571"/>
    <lineage>
        <taxon>Bacteria</taxon>
        <taxon>Bacillati</taxon>
        <taxon>Bacillota</taxon>
        <taxon>Bacilli</taxon>
        <taxon>Bacillales</taxon>
        <taxon>Bacillaceae</taxon>
        <taxon>Niallia</taxon>
    </lineage>
</organism>
<gene>
    <name evidence="1" type="ORF">R4Z09_10370</name>
</gene>